<dbReference type="InterPro" id="IPR051906">
    <property type="entry name" value="TolC-like"/>
</dbReference>
<sequence>MKTTLILLLIFSSMHCMAQKRKSYTDNATIVEVGAKSDSDSIQAMLDDYERVQLPPLSVFLQSVYEHPSVKIYEAKRDEVNAERKITQREWLSYLRLHGTYQYGRNNLYSTSSTDGNPIISDIGNNQNLYNAGVSVSIPIGDLVSRKQKNKAKKAQYLQLQSEYEMSVEERKLMILQAYNNVLQQLATLKAKSDAAALYNAQMKISEQDFINGKIDITALSLERGRRSSAVITYQEGRAALHNAVTLLEMLTNVKIINRSSQEK</sequence>
<keyword evidence="4" id="KW-1134">Transmembrane beta strand</keyword>
<dbReference type="GO" id="GO:0015288">
    <property type="term" value="F:porin activity"/>
    <property type="evidence" value="ECO:0007669"/>
    <property type="project" value="TreeGrafter"/>
</dbReference>
<evidence type="ECO:0000256" key="1">
    <source>
        <dbReference type="ARBA" id="ARBA00004442"/>
    </source>
</evidence>
<keyword evidence="7" id="KW-0998">Cell outer membrane</keyword>
<comment type="subcellular location">
    <subcellularLocation>
        <location evidence="1">Cell outer membrane</location>
    </subcellularLocation>
</comment>
<evidence type="ECO:0000256" key="2">
    <source>
        <dbReference type="ARBA" id="ARBA00007613"/>
    </source>
</evidence>
<evidence type="ECO:0000313" key="10">
    <source>
        <dbReference type="EMBL" id="OUO05068.1"/>
    </source>
</evidence>
<reference evidence="9" key="3">
    <citation type="submission" date="2023-01" db="EMBL/GenBank/DDBJ databases">
        <title>Exploring GABA producing Bacteroides strains toward improving mental health.</title>
        <authorList>
            <person name="Yousuf B."/>
            <person name="Bouhlel N.E."/>
            <person name="Mottawea W."/>
            <person name="Hammami R."/>
        </authorList>
    </citation>
    <scope>NUCLEOTIDE SEQUENCE</scope>
    <source>
        <strain evidence="9">UO.H1047</strain>
    </source>
</reference>
<dbReference type="Proteomes" id="UP001213646">
    <property type="component" value="Unassembled WGS sequence"/>
</dbReference>
<reference evidence="11" key="1">
    <citation type="submission" date="2017-04" db="EMBL/GenBank/DDBJ databases">
        <title>Function of individual gut microbiota members based on whole genome sequencing of pure cultures obtained from chicken caecum.</title>
        <authorList>
            <person name="Medvecky M."/>
            <person name="Cejkova D."/>
            <person name="Polansky O."/>
            <person name="Karasova D."/>
            <person name="Kubasova T."/>
            <person name="Cizek A."/>
            <person name="Rychlik I."/>
        </authorList>
    </citation>
    <scope>NUCLEOTIDE SEQUENCE [LARGE SCALE GENOMIC DNA]</scope>
    <source>
        <strain evidence="11">An42</strain>
    </source>
</reference>
<dbReference type="PANTHER" id="PTHR30026">
    <property type="entry name" value="OUTER MEMBRANE PROTEIN TOLC"/>
    <property type="match status" value="1"/>
</dbReference>
<dbReference type="InterPro" id="IPR003423">
    <property type="entry name" value="OMP_efflux"/>
</dbReference>
<dbReference type="SUPFAM" id="SSF56954">
    <property type="entry name" value="Outer membrane efflux proteins (OEP)"/>
    <property type="match status" value="1"/>
</dbReference>
<dbReference type="EMBL" id="NFIJ01000009">
    <property type="protein sequence ID" value="OUO05068.1"/>
    <property type="molecule type" value="Genomic_DNA"/>
</dbReference>
<dbReference type="PANTHER" id="PTHR30026:SF20">
    <property type="entry name" value="OUTER MEMBRANE PROTEIN TOLC"/>
    <property type="match status" value="1"/>
</dbReference>
<proteinExistence type="inferred from homology"/>
<keyword evidence="5" id="KW-0812">Transmembrane</keyword>
<keyword evidence="6" id="KW-0472">Membrane</keyword>
<evidence type="ECO:0000256" key="3">
    <source>
        <dbReference type="ARBA" id="ARBA00022448"/>
    </source>
</evidence>
<feature type="signal peptide" evidence="8">
    <location>
        <begin position="1"/>
        <end position="18"/>
    </location>
</feature>
<accession>A0A9Q5X812</accession>
<dbReference type="GO" id="GO:1990281">
    <property type="term" value="C:efflux pump complex"/>
    <property type="evidence" value="ECO:0007669"/>
    <property type="project" value="TreeGrafter"/>
</dbReference>
<evidence type="ECO:0000256" key="4">
    <source>
        <dbReference type="ARBA" id="ARBA00022452"/>
    </source>
</evidence>
<evidence type="ECO:0000256" key="8">
    <source>
        <dbReference type="SAM" id="SignalP"/>
    </source>
</evidence>
<protein>
    <submittedName>
        <fullName evidence="9">TolC family protein</fullName>
    </submittedName>
    <submittedName>
        <fullName evidence="10">Transporter</fullName>
    </submittedName>
</protein>
<dbReference type="Pfam" id="PF02321">
    <property type="entry name" value="OEP"/>
    <property type="match status" value="1"/>
</dbReference>
<keyword evidence="3" id="KW-0813">Transport</keyword>
<organism evidence="10 11">
    <name type="scientific">Parabacteroides johnsonii</name>
    <dbReference type="NCBI Taxonomy" id="387661"/>
    <lineage>
        <taxon>Bacteria</taxon>
        <taxon>Pseudomonadati</taxon>
        <taxon>Bacteroidota</taxon>
        <taxon>Bacteroidia</taxon>
        <taxon>Bacteroidales</taxon>
        <taxon>Tannerellaceae</taxon>
        <taxon>Parabacteroides</taxon>
    </lineage>
</organism>
<comment type="caution">
    <text evidence="10">The sequence shown here is derived from an EMBL/GenBank/DDBJ whole genome shotgun (WGS) entry which is preliminary data.</text>
</comment>
<dbReference type="RefSeq" id="WP_036608314.1">
    <property type="nucleotide sequence ID" value="NZ_CAJLBM010000004.1"/>
</dbReference>
<evidence type="ECO:0000256" key="7">
    <source>
        <dbReference type="ARBA" id="ARBA00023237"/>
    </source>
</evidence>
<comment type="similarity">
    <text evidence="2">Belongs to the outer membrane factor (OMF) (TC 1.B.17) family.</text>
</comment>
<gene>
    <name evidence="10" type="ORF">B5F96_10100</name>
    <name evidence="9" type="ORF">PQG89_05060</name>
</gene>
<dbReference type="Proteomes" id="UP000195975">
    <property type="component" value="Unassembled WGS sequence"/>
</dbReference>
<keyword evidence="8" id="KW-0732">Signal</keyword>
<reference evidence="10" key="2">
    <citation type="journal article" date="2018" name="BMC Genomics">
        <title>Whole genome sequencing and function prediction of 133 gut anaerobes isolated from chicken caecum in pure cultures.</title>
        <authorList>
            <person name="Medvecky M."/>
            <person name="Cejkova D."/>
            <person name="Polansky O."/>
            <person name="Karasova D."/>
            <person name="Kubasova T."/>
            <person name="Cizek A."/>
            <person name="Rychlik I."/>
        </authorList>
    </citation>
    <scope>NUCLEOTIDE SEQUENCE</scope>
    <source>
        <strain evidence="10">An42</strain>
    </source>
</reference>
<dbReference type="GO" id="GO:0009279">
    <property type="term" value="C:cell outer membrane"/>
    <property type="evidence" value="ECO:0007669"/>
    <property type="project" value="UniProtKB-SubCell"/>
</dbReference>
<name>A0A9Q5X812_9BACT</name>
<dbReference type="AlphaFoldDB" id="A0A9Q5X812"/>
<dbReference type="GeneID" id="93407925"/>
<evidence type="ECO:0000313" key="11">
    <source>
        <dbReference type="Proteomes" id="UP000195975"/>
    </source>
</evidence>
<evidence type="ECO:0000256" key="6">
    <source>
        <dbReference type="ARBA" id="ARBA00023136"/>
    </source>
</evidence>
<feature type="chain" id="PRO_5040388975" evidence="8">
    <location>
        <begin position="19"/>
        <end position="264"/>
    </location>
</feature>
<dbReference type="Gene3D" id="1.20.1600.10">
    <property type="entry name" value="Outer membrane efflux proteins (OEP)"/>
    <property type="match status" value="1"/>
</dbReference>
<dbReference type="GO" id="GO:0015562">
    <property type="term" value="F:efflux transmembrane transporter activity"/>
    <property type="evidence" value="ECO:0007669"/>
    <property type="project" value="InterPro"/>
</dbReference>
<dbReference type="EMBL" id="JAQPYX010000040">
    <property type="protein sequence ID" value="MDC7148799.1"/>
    <property type="molecule type" value="Genomic_DNA"/>
</dbReference>
<evidence type="ECO:0000256" key="5">
    <source>
        <dbReference type="ARBA" id="ARBA00022692"/>
    </source>
</evidence>
<evidence type="ECO:0000313" key="9">
    <source>
        <dbReference type="EMBL" id="MDC7148799.1"/>
    </source>
</evidence>